<dbReference type="SUPFAM" id="SSF56219">
    <property type="entry name" value="DNase I-like"/>
    <property type="match status" value="1"/>
</dbReference>
<evidence type="ECO:0000313" key="2">
    <source>
        <dbReference type="Proteomes" id="UP000324832"/>
    </source>
</evidence>
<gene>
    <name evidence="1" type="ORF">LSINAPIS_LOCUS13588</name>
</gene>
<dbReference type="Gene3D" id="3.60.10.10">
    <property type="entry name" value="Endonuclease/exonuclease/phosphatase"/>
    <property type="match status" value="1"/>
</dbReference>
<proteinExistence type="predicted"/>
<protein>
    <recommendedName>
        <fullName evidence="3">Endonuclease/exonuclease/phosphatase domain-containing protein</fullName>
    </recommendedName>
</protein>
<evidence type="ECO:0000313" key="1">
    <source>
        <dbReference type="EMBL" id="VVD03632.1"/>
    </source>
</evidence>
<dbReference type="Proteomes" id="UP000324832">
    <property type="component" value="Unassembled WGS sequence"/>
</dbReference>
<organism evidence="1 2">
    <name type="scientific">Leptidea sinapis</name>
    <dbReference type="NCBI Taxonomy" id="189913"/>
    <lineage>
        <taxon>Eukaryota</taxon>
        <taxon>Metazoa</taxon>
        <taxon>Ecdysozoa</taxon>
        <taxon>Arthropoda</taxon>
        <taxon>Hexapoda</taxon>
        <taxon>Insecta</taxon>
        <taxon>Pterygota</taxon>
        <taxon>Neoptera</taxon>
        <taxon>Endopterygota</taxon>
        <taxon>Lepidoptera</taxon>
        <taxon>Glossata</taxon>
        <taxon>Ditrysia</taxon>
        <taxon>Papilionoidea</taxon>
        <taxon>Pieridae</taxon>
        <taxon>Dismorphiinae</taxon>
        <taxon>Leptidea</taxon>
    </lineage>
</organism>
<evidence type="ECO:0008006" key="3">
    <source>
        <dbReference type="Google" id="ProtNLM"/>
    </source>
</evidence>
<dbReference type="AlphaFoldDB" id="A0A5E4QZX2"/>
<dbReference type="EMBL" id="FZQP02006785">
    <property type="protein sequence ID" value="VVD03632.1"/>
    <property type="molecule type" value="Genomic_DNA"/>
</dbReference>
<accession>A0A5E4QZX2</accession>
<reference evidence="1 2" key="1">
    <citation type="submission" date="2017-07" db="EMBL/GenBank/DDBJ databases">
        <authorList>
            <person name="Talla V."/>
            <person name="Backstrom N."/>
        </authorList>
    </citation>
    <scope>NUCLEOTIDE SEQUENCE [LARGE SCALE GENOMIC DNA]</scope>
</reference>
<feature type="non-terminal residue" evidence="1">
    <location>
        <position position="265"/>
    </location>
</feature>
<keyword evidence="2" id="KW-1185">Reference proteome</keyword>
<dbReference type="InterPro" id="IPR036691">
    <property type="entry name" value="Endo/exonu/phosph_ase_sf"/>
</dbReference>
<sequence>MRRRDASEQKGLQDIIKLIKEYDPDCLPTFVAKNLNKLPPITFDHIDVTTFLKEMSILKRLESNHFTFMSESSGSQSWLDYCLTTCAASQTVTDVKILYDVTWSDHYPICITCCIPENVVPAVVTGSDDGLVKVIGEVTANILFLYNYWRKSAFWKLRTLENIEQQEKITFKAHPRHWKRLRLFENLYQTLRSILNVKDLVVFPSYQKLLVKKKESGKEIEQRNLEVKEYLPKSLHLPPDFAPEQDFQFSEIPMNPRQPFESAVK</sequence>
<name>A0A5E4QZX2_9NEOP</name>